<dbReference type="InterPro" id="IPR027635">
    <property type="entry name" value="Lantibiotic2_lead_pep_dom"/>
</dbReference>
<dbReference type="AlphaFoldDB" id="A0A401ZGF4"/>
<dbReference type="NCBIfam" id="TIGR01847">
    <property type="entry name" value="bacteriocin_sig"/>
    <property type="match status" value="1"/>
</dbReference>
<comment type="caution">
    <text evidence="1">The sequence shown here is derived from an EMBL/GenBank/DDBJ whole genome shotgun (WGS) entry which is preliminary data.</text>
</comment>
<evidence type="ECO:0000313" key="2">
    <source>
        <dbReference type="Proteomes" id="UP000287224"/>
    </source>
</evidence>
<dbReference type="Proteomes" id="UP000287224">
    <property type="component" value="Unassembled WGS sequence"/>
</dbReference>
<evidence type="ECO:0000313" key="1">
    <source>
        <dbReference type="EMBL" id="GCE05961.1"/>
    </source>
</evidence>
<dbReference type="OrthoDB" id="164016at2"/>
<dbReference type="NCBIfam" id="TIGR03898">
    <property type="entry name" value="lanti_MRSA_kill"/>
    <property type="match status" value="1"/>
</dbReference>
<name>A0A401ZGF4_9CHLR</name>
<reference evidence="2" key="1">
    <citation type="submission" date="2018-12" db="EMBL/GenBank/DDBJ databases">
        <title>Tengunoibacter tsumagoiensis gen. nov., sp. nov., Dictyobacter kobayashii sp. nov., D. alpinus sp. nov., and D. joshuensis sp. nov. and description of Dictyobacteraceae fam. nov. within the order Ktedonobacterales isolated from Tengu-no-mugimeshi.</title>
        <authorList>
            <person name="Wang C.M."/>
            <person name="Zheng Y."/>
            <person name="Sakai Y."/>
            <person name="Toyoda A."/>
            <person name="Minakuchi Y."/>
            <person name="Abe K."/>
            <person name="Yokota A."/>
            <person name="Yabe S."/>
        </authorList>
    </citation>
    <scope>NUCLEOTIDE SEQUENCE [LARGE SCALE GENOMIC DNA]</scope>
    <source>
        <strain evidence="2">S-27</strain>
    </source>
</reference>
<keyword evidence="2" id="KW-1185">Reference proteome</keyword>
<dbReference type="EMBL" id="BIFQ01000001">
    <property type="protein sequence ID" value="GCE05961.1"/>
    <property type="molecule type" value="Genomic_DNA"/>
</dbReference>
<evidence type="ECO:0008006" key="3">
    <source>
        <dbReference type="Google" id="ProtNLM"/>
    </source>
</evidence>
<organism evidence="1 2">
    <name type="scientific">Dictyobacter aurantiacus</name>
    <dbReference type="NCBI Taxonomy" id="1936993"/>
    <lineage>
        <taxon>Bacteria</taxon>
        <taxon>Bacillati</taxon>
        <taxon>Chloroflexota</taxon>
        <taxon>Ktedonobacteria</taxon>
        <taxon>Ktedonobacterales</taxon>
        <taxon>Dictyobacteraceae</taxon>
        <taxon>Dictyobacter</taxon>
    </lineage>
</organism>
<protein>
    <recommendedName>
        <fullName evidence="3">Mersacidin/lichenicidin family type 2 lantibiotic</fullName>
    </recommendedName>
</protein>
<gene>
    <name evidence="1" type="ORF">KDAU_32900</name>
</gene>
<dbReference type="RefSeq" id="WP_126596963.1">
    <property type="nucleotide sequence ID" value="NZ_BIFQ01000001.1"/>
</dbReference>
<dbReference type="GO" id="GO:0042742">
    <property type="term" value="P:defense response to bacterium"/>
    <property type="evidence" value="ECO:0007669"/>
    <property type="project" value="InterPro"/>
</dbReference>
<proteinExistence type="predicted"/>
<dbReference type="InterPro" id="IPR010133">
    <property type="entry name" value="Bacteriocin_signal_seq"/>
</dbReference>
<accession>A0A401ZGF4</accession>
<sequence>MSIEEIVKAWKAEESALDNTVPANPIGEELSDEALQEVTGGMYCTLWSCDIQVTCDFVDTSDIGTY</sequence>